<gene>
    <name evidence="6" type="ORF">ILYODFUR_022861</name>
</gene>
<evidence type="ECO:0000259" key="5">
    <source>
        <dbReference type="Pfam" id="PF25034"/>
    </source>
</evidence>
<dbReference type="SUPFAM" id="SSF46966">
    <property type="entry name" value="Spectrin repeat"/>
    <property type="match status" value="2"/>
</dbReference>
<comment type="caution">
    <text evidence="6">The sequence shown here is derived from an EMBL/GenBank/DDBJ whole genome shotgun (WGS) entry which is preliminary data.</text>
</comment>
<dbReference type="Gene3D" id="1.20.58.60">
    <property type="match status" value="1"/>
</dbReference>
<organism evidence="6 7">
    <name type="scientific">Ilyodon furcidens</name>
    <name type="common">goldbreast splitfin</name>
    <dbReference type="NCBI Taxonomy" id="33524"/>
    <lineage>
        <taxon>Eukaryota</taxon>
        <taxon>Metazoa</taxon>
        <taxon>Chordata</taxon>
        <taxon>Craniata</taxon>
        <taxon>Vertebrata</taxon>
        <taxon>Euteleostomi</taxon>
        <taxon>Actinopterygii</taxon>
        <taxon>Neopterygii</taxon>
        <taxon>Teleostei</taxon>
        <taxon>Neoteleostei</taxon>
        <taxon>Acanthomorphata</taxon>
        <taxon>Ovalentaria</taxon>
        <taxon>Atherinomorphae</taxon>
        <taxon>Cyprinodontiformes</taxon>
        <taxon>Goodeidae</taxon>
        <taxon>Ilyodon</taxon>
    </lineage>
</organism>
<evidence type="ECO:0000256" key="3">
    <source>
        <dbReference type="ARBA" id="ARBA00022737"/>
    </source>
</evidence>
<evidence type="ECO:0000256" key="2">
    <source>
        <dbReference type="ARBA" id="ARBA00022553"/>
    </source>
</evidence>
<dbReference type="Pfam" id="PF25034">
    <property type="entry name" value="Spectrin_SYNE1"/>
    <property type="match status" value="1"/>
</dbReference>
<feature type="domain" description="Nesprin-1 spectrin repeats region" evidence="5">
    <location>
        <begin position="212"/>
        <end position="352"/>
    </location>
</feature>
<dbReference type="EMBL" id="JAHRIQ010060484">
    <property type="protein sequence ID" value="MEQ2241193.1"/>
    <property type="molecule type" value="Genomic_DNA"/>
</dbReference>
<dbReference type="InterPro" id="IPR057057">
    <property type="entry name" value="Spectrin_SYNE1"/>
</dbReference>
<sequence>MEKPNLFSHFMFRSELMVQVTYLKKSWSNSVALATYNWTLTKEHLQQWRIYHCGLKSLKKLFREVDPFLPPTGPCLYTVQQLQNCTHVNQLIEDAISLHSSLYTQTVEAGNNLCEKVIESESQHQLQSELQDLQKVWERTTLLQRRNKDLVKTSVQMWSQSQEATLNILSGLDKVSHLLAQRPVEPEEETHIQETELSLQCLSGGLRELATMRTDLSQYVAASDSALLDQQLELLHVQWEELCMKVSLRRQEIADRLNAWTIFNDKKKEFCDWLTQMENKVCHSTDLSIEEMVEKLKKDCMEEINLFSENKSHLKQLGEQLLLASDEAKQTHVCGSLQEVNQRWHNLFQHIEARWAVLWKSRRYRHNPSNPTHPSFHLHQKEGLAWAQTVPYVHRSSLTGPTFSSRLWEDP</sequence>
<protein>
    <recommendedName>
        <fullName evidence="5">Nesprin-1 spectrin repeats region domain-containing protein</fullName>
    </recommendedName>
</protein>
<dbReference type="PANTHER" id="PTHR14514:SF4">
    <property type="entry name" value="NESPRIN-2"/>
    <property type="match status" value="1"/>
</dbReference>
<evidence type="ECO:0000256" key="1">
    <source>
        <dbReference type="ARBA" id="ARBA00004308"/>
    </source>
</evidence>
<reference evidence="6 7" key="1">
    <citation type="submission" date="2021-06" db="EMBL/GenBank/DDBJ databases">
        <authorList>
            <person name="Palmer J.M."/>
        </authorList>
    </citation>
    <scope>NUCLEOTIDE SEQUENCE [LARGE SCALE GENOMIC DNA]</scope>
    <source>
        <strain evidence="7">if_2019</strain>
        <tissue evidence="6">Muscle</tissue>
    </source>
</reference>
<accession>A0ABV0UBH5</accession>
<comment type="subcellular location">
    <subcellularLocation>
        <location evidence="1">Endomembrane system</location>
    </subcellularLocation>
</comment>
<name>A0ABV0UBH5_9TELE</name>
<proteinExistence type="predicted"/>
<dbReference type="Proteomes" id="UP001482620">
    <property type="component" value="Unassembled WGS sequence"/>
</dbReference>
<keyword evidence="7" id="KW-1185">Reference proteome</keyword>
<keyword evidence="4" id="KW-0472">Membrane</keyword>
<dbReference type="PANTHER" id="PTHR14514">
    <property type="entry name" value="PKA ANCHORING PROTEIN"/>
    <property type="match status" value="1"/>
</dbReference>
<evidence type="ECO:0000313" key="7">
    <source>
        <dbReference type="Proteomes" id="UP001482620"/>
    </source>
</evidence>
<keyword evidence="2" id="KW-0597">Phosphoprotein</keyword>
<evidence type="ECO:0000313" key="6">
    <source>
        <dbReference type="EMBL" id="MEQ2241193.1"/>
    </source>
</evidence>
<keyword evidence="3" id="KW-0677">Repeat</keyword>
<evidence type="ECO:0000256" key="4">
    <source>
        <dbReference type="ARBA" id="ARBA00023136"/>
    </source>
</evidence>